<feature type="region of interest" description="Disordered" evidence="1">
    <location>
        <begin position="134"/>
        <end position="284"/>
    </location>
</feature>
<feature type="compositionally biased region" description="Gly residues" evidence="1">
    <location>
        <begin position="70"/>
        <end position="98"/>
    </location>
</feature>
<dbReference type="Gene3D" id="2.120.10.80">
    <property type="entry name" value="Kelch-type beta propeller"/>
    <property type="match status" value="1"/>
</dbReference>
<keyword evidence="4" id="KW-1185">Reference proteome</keyword>
<name>A0A9P6QYG6_9FUNG</name>
<feature type="compositionally biased region" description="Polar residues" evidence="1">
    <location>
        <begin position="231"/>
        <end position="268"/>
    </location>
</feature>
<dbReference type="InterPro" id="IPR015915">
    <property type="entry name" value="Kelch-typ_b-propeller"/>
</dbReference>
<dbReference type="EMBL" id="JAAAIN010001097">
    <property type="protein sequence ID" value="KAG0307044.1"/>
    <property type="molecule type" value="Genomic_DNA"/>
</dbReference>
<gene>
    <name evidence="3" type="ORF">BGZ97_000525</name>
</gene>
<keyword evidence="2" id="KW-0812">Transmembrane</keyword>
<dbReference type="Proteomes" id="UP000823405">
    <property type="component" value="Unassembled WGS sequence"/>
</dbReference>
<accession>A0A9P6QYG6</accession>
<feature type="region of interest" description="Disordered" evidence="1">
    <location>
        <begin position="67"/>
        <end position="99"/>
    </location>
</feature>
<comment type="caution">
    <text evidence="3">The sequence shown here is derived from an EMBL/GenBank/DDBJ whole genome shotgun (WGS) entry which is preliminary data.</text>
</comment>
<feature type="compositionally biased region" description="Polar residues" evidence="1">
    <location>
        <begin position="197"/>
        <end position="207"/>
    </location>
</feature>
<reference evidence="3" key="1">
    <citation type="journal article" date="2020" name="Fungal Divers.">
        <title>Resolving the Mortierellaceae phylogeny through synthesis of multi-gene phylogenetics and phylogenomics.</title>
        <authorList>
            <person name="Vandepol N."/>
            <person name="Liber J."/>
            <person name="Desiro A."/>
            <person name="Na H."/>
            <person name="Kennedy M."/>
            <person name="Barry K."/>
            <person name="Grigoriev I.V."/>
            <person name="Miller A.N."/>
            <person name="O'Donnell K."/>
            <person name="Stajich J.E."/>
            <person name="Bonito G."/>
        </authorList>
    </citation>
    <scope>NUCLEOTIDE SEQUENCE</scope>
    <source>
        <strain evidence="3">NVP60</strain>
    </source>
</reference>
<feature type="compositionally biased region" description="Low complexity" evidence="1">
    <location>
        <begin position="179"/>
        <end position="196"/>
    </location>
</feature>
<feature type="transmembrane region" description="Helical" evidence="2">
    <location>
        <begin position="107"/>
        <end position="129"/>
    </location>
</feature>
<sequence length="305" mass="32859">MVWTDGEDAPDPRSEMACTVAGDNFIVWGGYKELVTTDTIGVPTIPLIYNLKSGKWTDKFVRIPLAGNNTSGGSGGGSGGGTGTGRDGGQTVGGGETVVGGDSTNKAAAIGGGVAGAVVVIATIAFFVVRKRRQHKDERGFDMAPSKPVMSSMENSSDGHASSGDYHQNRWAQKEHQQNQKPILKQQQQHQSITTNNPQHSSNQYMNSAPGAPQDYIQQQQKGHGQYAPYGNNSSNPQYDPSEHYNNINHPQYNPNEVRTYSSQSSVRAPQGAADPASAVNNEELLEQINSMQAEWNRRQAQMNP</sequence>
<evidence type="ECO:0000256" key="2">
    <source>
        <dbReference type="SAM" id="Phobius"/>
    </source>
</evidence>
<protein>
    <submittedName>
        <fullName evidence="3">Uncharacterized protein</fullName>
    </submittedName>
</protein>
<dbReference type="SUPFAM" id="SSF117281">
    <property type="entry name" value="Kelch motif"/>
    <property type="match status" value="1"/>
</dbReference>
<dbReference type="OrthoDB" id="2444628at2759"/>
<keyword evidence="2" id="KW-1133">Transmembrane helix</keyword>
<organism evidence="3 4">
    <name type="scientific">Linnemannia gamsii</name>
    <dbReference type="NCBI Taxonomy" id="64522"/>
    <lineage>
        <taxon>Eukaryota</taxon>
        <taxon>Fungi</taxon>
        <taxon>Fungi incertae sedis</taxon>
        <taxon>Mucoromycota</taxon>
        <taxon>Mortierellomycotina</taxon>
        <taxon>Mortierellomycetes</taxon>
        <taxon>Mortierellales</taxon>
        <taxon>Mortierellaceae</taxon>
        <taxon>Linnemannia</taxon>
    </lineage>
</organism>
<evidence type="ECO:0000313" key="4">
    <source>
        <dbReference type="Proteomes" id="UP000823405"/>
    </source>
</evidence>
<evidence type="ECO:0000256" key="1">
    <source>
        <dbReference type="SAM" id="MobiDB-lite"/>
    </source>
</evidence>
<keyword evidence="2" id="KW-0472">Membrane</keyword>
<proteinExistence type="predicted"/>
<dbReference type="AlphaFoldDB" id="A0A9P6QYG6"/>
<evidence type="ECO:0000313" key="3">
    <source>
        <dbReference type="EMBL" id="KAG0307044.1"/>
    </source>
</evidence>